<accession>A0A1J6IHV4</accession>
<proteinExistence type="predicted"/>
<evidence type="ECO:0000313" key="2">
    <source>
        <dbReference type="Proteomes" id="UP000187609"/>
    </source>
</evidence>
<dbReference type="OrthoDB" id="1922291at2759"/>
<dbReference type="PANTHER" id="PTHR33879">
    <property type="entry name" value="17.6 KDA CLASS II HEAT SHOCK PROTEIN-RELATED"/>
    <property type="match status" value="1"/>
</dbReference>
<evidence type="ECO:0000313" key="1">
    <source>
        <dbReference type="EMBL" id="OIS98490.1"/>
    </source>
</evidence>
<dbReference type="Proteomes" id="UP000187609">
    <property type="component" value="Unassembled WGS sequence"/>
</dbReference>
<name>A0A1J6IHV4_NICAT</name>
<organism evidence="1 2">
    <name type="scientific">Nicotiana attenuata</name>
    <name type="common">Coyote tobacco</name>
    <dbReference type="NCBI Taxonomy" id="49451"/>
    <lineage>
        <taxon>Eukaryota</taxon>
        <taxon>Viridiplantae</taxon>
        <taxon>Streptophyta</taxon>
        <taxon>Embryophyta</taxon>
        <taxon>Tracheophyta</taxon>
        <taxon>Spermatophyta</taxon>
        <taxon>Magnoliopsida</taxon>
        <taxon>eudicotyledons</taxon>
        <taxon>Gunneridae</taxon>
        <taxon>Pentapetalae</taxon>
        <taxon>asterids</taxon>
        <taxon>lamiids</taxon>
        <taxon>Solanales</taxon>
        <taxon>Solanaceae</taxon>
        <taxon>Nicotianoideae</taxon>
        <taxon>Nicotianeae</taxon>
        <taxon>Nicotiana</taxon>
    </lineage>
</organism>
<dbReference type="CDD" id="cd06464">
    <property type="entry name" value="ACD_sHsps-like"/>
    <property type="match status" value="1"/>
</dbReference>
<dbReference type="OMA" id="VQAVEIH"/>
<reference evidence="1" key="1">
    <citation type="submission" date="2016-11" db="EMBL/GenBank/DDBJ databases">
        <title>The genome of Nicotiana attenuata.</title>
        <authorList>
            <person name="Xu S."/>
            <person name="Brockmoeller T."/>
            <person name="Gaquerel E."/>
            <person name="Navarro A."/>
            <person name="Kuhl H."/>
            <person name="Gase K."/>
            <person name="Ling Z."/>
            <person name="Zhou W."/>
            <person name="Kreitzer C."/>
            <person name="Stanke M."/>
            <person name="Tang H."/>
            <person name="Lyons E."/>
            <person name="Pandey P."/>
            <person name="Pandey S.P."/>
            <person name="Timmermann B."/>
            <person name="Baldwin I.T."/>
        </authorList>
    </citation>
    <scope>NUCLEOTIDE SEQUENCE [LARGE SCALE GENOMIC DNA]</scope>
    <source>
        <strain evidence="1">UT</strain>
    </source>
</reference>
<dbReference type="KEGG" id="nau:109232078"/>
<gene>
    <name evidence="1" type="ORF">A4A49_05244</name>
</gene>
<dbReference type="PANTHER" id="PTHR33879:SF16">
    <property type="entry name" value="SHSP DOMAIN-CONTAINING PROTEIN"/>
    <property type="match status" value="1"/>
</dbReference>
<dbReference type="EMBL" id="MJEQ01037191">
    <property type="protein sequence ID" value="OIS98490.1"/>
    <property type="molecule type" value="Genomic_DNA"/>
</dbReference>
<dbReference type="AlphaFoldDB" id="A0A1J6IHV4"/>
<evidence type="ECO:0008006" key="3">
    <source>
        <dbReference type="Google" id="ProtNLM"/>
    </source>
</evidence>
<sequence>MRVHPMSMKRNIAIREGIYPGSSSGSGSGSDQREQLLAVMEGNPTKKLRKLPHVFGKVLELPFRSDADVAVEEGPEFFRFVAEMEFDDGGESGGAGAGGGVRVQAVEIHPGITKIVVRNGTGDGGAGVISGGEDELLLEELKVDTWRFRLPATTKPELATAVFVDGELIVTVPKVDRGGGDFADGRNVWGGGGRVVLVQ</sequence>
<dbReference type="STRING" id="49451.A0A1J6IHV4"/>
<keyword evidence="2" id="KW-1185">Reference proteome</keyword>
<comment type="caution">
    <text evidence="1">The sequence shown here is derived from an EMBL/GenBank/DDBJ whole genome shotgun (WGS) entry which is preliminary data.</text>
</comment>
<protein>
    <recommendedName>
        <fullName evidence="3">SHSP domain-containing protein</fullName>
    </recommendedName>
</protein>
<dbReference type="Gramene" id="OIS98490">
    <property type="protein sequence ID" value="OIS98490"/>
    <property type="gene ID" value="A4A49_05244"/>
</dbReference>